<evidence type="ECO:0008006" key="3">
    <source>
        <dbReference type="Google" id="ProtNLM"/>
    </source>
</evidence>
<dbReference type="InterPro" id="IPR057972">
    <property type="entry name" value="Terminase_7"/>
</dbReference>
<reference evidence="2" key="1">
    <citation type="submission" date="2017-06" db="EMBL/GenBank/DDBJ databases">
        <title>Novel phages from South African skin metaviromes.</title>
        <authorList>
            <person name="van Zyl L.J."/>
            <person name="Abrahams Y."/>
            <person name="Stander E.A."/>
            <person name="Kirby B.M."/>
            <person name="Clavaud C."/>
            <person name="Farcet C."/>
            <person name="Breton L."/>
            <person name="Trindade M.I."/>
        </authorList>
    </citation>
    <scope>NUCLEOTIDE SEQUENCE</scope>
</reference>
<sequence length="137" mass="15329">MPGPVPKRSAERRRRNKTGVTSAVVGSIGGSVQPAGDPRWHSIAAALWEALGESGQAQFYEPSDWAFAFSLMDDLSYYKSAERRSGQMLQSIYSAFERLLVTEGDRRRARLELERADSAPVDDENVAIMDDYRRMAD</sequence>
<protein>
    <recommendedName>
        <fullName evidence="3">Terminase small subunit</fullName>
    </recommendedName>
</protein>
<proteinExistence type="predicted"/>
<dbReference type="EMBL" id="MF417887">
    <property type="protein sequence ID" value="ASN69179.1"/>
    <property type="molecule type" value="Genomic_DNA"/>
</dbReference>
<name>A0A2H4J3S7_9CAUD</name>
<organism evidence="2">
    <name type="scientific">uncultured Caudovirales phage</name>
    <dbReference type="NCBI Taxonomy" id="2100421"/>
    <lineage>
        <taxon>Viruses</taxon>
        <taxon>Duplodnaviria</taxon>
        <taxon>Heunggongvirae</taxon>
        <taxon>Uroviricota</taxon>
        <taxon>Caudoviricetes</taxon>
        <taxon>Peduoviridae</taxon>
        <taxon>Maltschvirus</taxon>
        <taxon>Maltschvirus maltsch</taxon>
    </lineage>
</organism>
<gene>
    <name evidence="2" type="ORF">7S3_1</name>
</gene>
<evidence type="ECO:0000313" key="2">
    <source>
        <dbReference type="EMBL" id="ASN69179.1"/>
    </source>
</evidence>
<feature type="region of interest" description="Disordered" evidence="1">
    <location>
        <begin position="1"/>
        <end position="21"/>
    </location>
</feature>
<evidence type="ECO:0000256" key="1">
    <source>
        <dbReference type="SAM" id="MobiDB-lite"/>
    </source>
</evidence>
<dbReference type="Pfam" id="PF25673">
    <property type="entry name" value="Terminase_7"/>
    <property type="match status" value="1"/>
</dbReference>
<accession>A0A2H4J3S7</accession>